<keyword evidence="6 9" id="KW-0238">DNA-binding</keyword>
<evidence type="ECO:0000256" key="8">
    <source>
        <dbReference type="ARBA" id="ARBA00023306"/>
    </source>
</evidence>
<name>A0A1M5TGP5_9FIRM</name>
<feature type="domain" description="Core-binding (CB)" evidence="11">
    <location>
        <begin position="5"/>
        <end position="121"/>
    </location>
</feature>
<dbReference type="SUPFAM" id="SSF56349">
    <property type="entry name" value="DNA breaking-rejoining enzymes"/>
    <property type="match status" value="1"/>
</dbReference>
<dbReference type="Proteomes" id="UP000183995">
    <property type="component" value="Unassembled WGS sequence"/>
</dbReference>
<dbReference type="PANTHER" id="PTHR30349:SF77">
    <property type="entry name" value="TYROSINE RECOMBINASE XERC"/>
    <property type="match status" value="1"/>
</dbReference>
<dbReference type="InterPro" id="IPR050090">
    <property type="entry name" value="Tyrosine_recombinase_XerCD"/>
</dbReference>
<evidence type="ECO:0000256" key="2">
    <source>
        <dbReference type="ARBA" id="ARBA00022490"/>
    </source>
</evidence>
<dbReference type="GO" id="GO:0015074">
    <property type="term" value="P:DNA integration"/>
    <property type="evidence" value="ECO:0007669"/>
    <property type="project" value="UniProtKB-KW"/>
</dbReference>
<dbReference type="EMBL" id="FQXV01000001">
    <property type="protein sequence ID" value="SHH49922.1"/>
    <property type="molecule type" value="Genomic_DNA"/>
</dbReference>
<evidence type="ECO:0000259" key="10">
    <source>
        <dbReference type="PROSITE" id="PS51898"/>
    </source>
</evidence>
<keyword evidence="7" id="KW-0233">DNA recombination</keyword>
<protein>
    <submittedName>
        <fullName evidence="12">Site-specific recombinase XerD</fullName>
    </submittedName>
</protein>
<proteinExistence type="predicted"/>
<dbReference type="GO" id="GO:0005737">
    <property type="term" value="C:cytoplasm"/>
    <property type="evidence" value="ECO:0007669"/>
    <property type="project" value="UniProtKB-SubCell"/>
</dbReference>
<evidence type="ECO:0000259" key="11">
    <source>
        <dbReference type="PROSITE" id="PS51900"/>
    </source>
</evidence>
<evidence type="ECO:0000313" key="13">
    <source>
        <dbReference type="Proteomes" id="UP000183995"/>
    </source>
</evidence>
<reference evidence="12 13" key="1">
    <citation type="submission" date="2016-11" db="EMBL/GenBank/DDBJ databases">
        <authorList>
            <person name="Jaros S."/>
            <person name="Januszkiewicz K."/>
            <person name="Wedrychowicz H."/>
        </authorList>
    </citation>
    <scope>NUCLEOTIDE SEQUENCE [LARGE SCALE GENOMIC DNA]</scope>
    <source>
        <strain evidence="12 13">DSM 10068</strain>
    </source>
</reference>
<accession>A0A1M5TGP5</accession>
<gene>
    <name evidence="12" type="ORF">SAMN02745823_00087</name>
</gene>
<keyword evidence="3" id="KW-0132">Cell division</keyword>
<dbReference type="InterPro" id="IPR013762">
    <property type="entry name" value="Integrase-like_cat_sf"/>
</dbReference>
<dbReference type="GO" id="GO:0003677">
    <property type="term" value="F:DNA binding"/>
    <property type="evidence" value="ECO:0007669"/>
    <property type="project" value="UniProtKB-UniRule"/>
</dbReference>
<dbReference type="GO" id="GO:0051301">
    <property type="term" value="P:cell division"/>
    <property type="evidence" value="ECO:0007669"/>
    <property type="project" value="UniProtKB-KW"/>
</dbReference>
<evidence type="ECO:0000256" key="5">
    <source>
        <dbReference type="ARBA" id="ARBA00022908"/>
    </source>
</evidence>
<keyword evidence="13" id="KW-1185">Reference proteome</keyword>
<evidence type="ECO:0000256" key="9">
    <source>
        <dbReference type="PROSITE-ProRule" id="PRU01248"/>
    </source>
</evidence>
<dbReference type="InterPro" id="IPR010998">
    <property type="entry name" value="Integrase_recombinase_N"/>
</dbReference>
<dbReference type="Gene3D" id="1.10.150.130">
    <property type="match status" value="1"/>
</dbReference>
<dbReference type="PANTHER" id="PTHR30349">
    <property type="entry name" value="PHAGE INTEGRASE-RELATED"/>
    <property type="match status" value="1"/>
</dbReference>
<dbReference type="PROSITE" id="PS51898">
    <property type="entry name" value="TYR_RECOMBINASE"/>
    <property type="match status" value="1"/>
</dbReference>
<dbReference type="PROSITE" id="PS51900">
    <property type="entry name" value="CB"/>
    <property type="match status" value="1"/>
</dbReference>
<evidence type="ECO:0000313" key="12">
    <source>
        <dbReference type="EMBL" id="SHH49922.1"/>
    </source>
</evidence>
<sequence>MDYIKEAPEILREFLVYHETIKGHSKKTTDEYFLDLRTMFRFLKQQKGLVPRGTEFEDIPIDDVDLEFVRNITLSDIYGYLAYLARDREKNSRSVRPGHGLTATSRARKVATIRSYFKYLTVKTKQLEKNPVADLDSPKTAKTLPRYLSLDESTQLLSAVDGSHKERDYCIITLFLNCGLRISELAGLDLTDIHADSLRVFGKGGKERIVYLNDACAEAINDYLKLRRDIKALDSRALFLSSRKTRITKSTIHHLVKTHLASAGLDASKYSSHKLRHTAATLLLRNGVDVRTLQELLGHEHLNTTQIYTHVENDSLREAAALSPLSKIKKKEK</sequence>
<keyword evidence="5" id="KW-0229">DNA integration</keyword>
<keyword evidence="4" id="KW-0159">Chromosome partition</keyword>
<comment type="subcellular location">
    <subcellularLocation>
        <location evidence="1">Cytoplasm</location>
    </subcellularLocation>
</comment>
<dbReference type="Pfam" id="PF00589">
    <property type="entry name" value="Phage_integrase"/>
    <property type="match status" value="1"/>
</dbReference>
<evidence type="ECO:0000256" key="6">
    <source>
        <dbReference type="ARBA" id="ARBA00023125"/>
    </source>
</evidence>
<dbReference type="InterPro" id="IPR044068">
    <property type="entry name" value="CB"/>
</dbReference>
<dbReference type="RefSeq" id="WP_073075677.1">
    <property type="nucleotide sequence ID" value="NZ_FQXV01000001.1"/>
</dbReference>
<dbReference type="STRING" id="1123282.SAMN02745823_00087"/>
<evidence type="ECO:0000256" key="4">
    <source>
        <dbReference type="ARBA" id="ARBA00022829"/>
    </source>
</evidence>
<dbReference type="InterPro" id="IPR011010">
    <property type="entry name" value="DNA_brk_join_enz"/>
</dbReference>
<evidence type="ECO:0000256" key="3">
    <source>
        <dbReference type="ARBA" id="ARBA00022618"/>
    </source>
</evidence>
<organism evidence="12 13">
    <name type="scientific">Sporobacter termitidis DSM 10068</name>
    <dbReference type="NCBI Taxonomy" id="1123282"/>
    <lineage>
        <taxon>Bacteria</taxon>
        <taxon>Bacillati</taxon>
        <taxon>Bacillota</taxon>
        <taxon>Clostridia</taxon>
        <taxon>Eubacteriales</taxon>
        <taxon>Oscillospiraceae</taxon>
        <taxon>Sporobacter</taxon>
    </lineage>
</organism>
<dbReference type="GO" id="GO:0006310">
    <property type="term" value="P:DNA recombination"/>
    <property type="evidence" value="ECO:0007669"/>
    <property type="project" value="UniProtKB-KW"/>
</dbReference>
<dbReference type="AlphaFoldDB" id="A0A1M5TGP5"/>
<keyword evidence="8" id="KW-0131">Cell cycle</keyword>
<keyword evidence="2" id="KW-0963">Cytoplasm</keyword>
<evidence type="ECO:0000256" key="1">
    <source>
        <dbReference type="ARBA" id="ARBA00004496"/>
    </source>
</evidence>
<dbReference type="Gene3D" id="1.10.443.10">
    <property type="entry name" value="Intergrase catalytic core"/>
    <property type="match status" value="1"/>
</dbReference>
<evidence type="ECO:0000256" key="7">
    <source>
        <dbReference type="ARBA" id="ARBA00023172"/>
    </source>
</evidence>
<dbReference type="GO" id="GO:0007059">
    <property type="term" value="P:chromosome segregation"/>
    <property type="evidence" value="ECO:0007669"/>
    <property type="project" value="UniProtKB-KW"/>
</dbReference>
<dbReference type="InterPro" id="IPR002104">
    <property type="entry name" value="Integrase_catalytic"/>
</dbReference>
<dbReference type="OrthoDB" id="283809at2"/>
<feature type="domain" description="Tyr recombinase" evidence="10">
    <location>
        <begin position="143"/>
        <end position="321"/>
    </location>
</feature>